<dbReference type="EMBL" id="JAYWIO010000005">
    <property type="protein sequence ID" value="KAK7259855.1"/>
    <property type="molecule type" value="Genomic_DNA"/>
</dbReference>
<organism evidence="2 3">
    <name type="scientific">Crotalaria pallida</name>
    <name type="common">Smooth rattlebox</name>
    <name type="synonym">Crotalaria striata</name>
    <dbReference type="NCBI Taxonomy" id="3830"/>
    <lineage>
        <taxon>Eukaryota</taxon>
        <taxon>Viridiplantae</taxon>
        <taxon>Streptophyta</taxon>
        <taxon>Embryophyta</taxon>
        <taxon>Tracheophyta</taxon>
        <taxon>Spermatophyta</taxon>
        <taxon>Magnoliopsida</taxon>
        <taxon>eudicotyledons</taxon>
        <taxon>Gunneridae</taxon>
        <taxon>Pentapetalae</taxon>
        <taxon>rosids</taxon>
        <taxon>fabids</taxon>
        <taxon>Fabales</taxon>
        <taxon>Fabaceae</taxon>
        <taxon>Papilionoideae</taxon>
        <taxon>50 kb inversion clade</taxon>
        <taxon>genistoids sensu lato</taxon>
        <taxon>core genistoids</taxon>
        <taxon>Crotalarieae</taxon>
        <taxon>Crotalaria</taxon>
    </lineage>
</organism>
<evidence type="ECO:0000313" key="2">
    <source>
        <dbReference type="EMBL" id="KAK7259855.1"/>
    </source>
</evidence>
<dbReference type="AlphaFoldDB" id="A0AAN9I148"/>
<evidence type="ECO:0000313" key="3">
    <source>
        <dbReference type="Proteomes" id="UP001372338"/>
    </source>
</evidence>
<proteinExistence type="predicted"/>
<protein>
    <submittedName>
        <fullName evidence="2">Uncharacterized protein</fullName>
    </submittedName>
</protein>
<reference evidence="2 3" key="1">
    <citation type="submission" date="2024-01" db="EMBL/GenBank/DDBJ databases">
        <title>The genomes of 5 underutilized Papilionoideae crops provide insights into root nodulation and disease resistanc.</title>
        <authorList>
            <person name="Yuan L."/>
        </authorList>
    </citation>
    <scope>NUCLEOTIDE SEQUENCE [LARGE SCALE GENOMIC DNA]</scope>
    <source>
        <strain evidence="2">ZHUSHIDOU_FW_LH</strain>
        <tissue evidence="2">Leaf</tissue>
    </source>
</reference>
<dbReference type="Proteomes" id="UP001372338">
    <property type="component" value="Unassembled WGS sequence"/>
</dbReference>
<gene>
    <name evidence="2" type="ORF">RIF29_25470</name>
</gene>
<evidence type="ECO:0000256" key="1">
    <source>
        <dbReference type="SAM" id="MobiDB-lite"/>
    </source>
</evidence>
<comment type="caution">
    <text evidence="2">The sequence shown here is derived from an EMBL/GenBank/DDBJ whole genome shotgun (WGS) entry which is preliminary data.</text>
</comment>
<accession>A0AAN9I148</accession>
<sequence>MGFFYFFSLSISSSTPHISSSCVLLLHCLQLHKIEPWHPLLLLQAVVFIEGFVTTEENPNAHYFKWDDEDANEASQRQIPSEHDEAAH</sequence>
<keyword evidence="3" id="KW-1185">Reference proteome</keyword>
<name>A0AAN9I148_CROPI</name>
<feature type="region of interest" description="Disordered" evidence="1">
    <location>
        <begin position="64"/>
        <end position="88"/>
    </location>
</feature>